<evidence type="ECO:0000256" key="1">
    <source>
        <dbReference type="ARBA" id="ARBA00004141"/>
    </source>
</evidence>
<name>A0A835DVC6_TETSI</name>
<evidence type="ECO:0000256" key="5">
    <source>
        <dbReference type="ARBA" id="ARBA00023136"/>
    </source>
</evidence>
<accession>A0A835DVC6</accession>
<proteinExistence type="inferred from homology"/>
<evidence type="ECO:0000256" key="2">
    <source>
        <dbReference type="ARBA" id="ARBA00008707"/>
    </source>
</evidence>
<keyword evidence="4 6" id="KW-1133">Transmembrane helix</keyword>
<sequence length="153" mass="17387">MKNLGISMNNSILSWEINQSLKQHIRPQYKRPLERCLRALHIWPFSSLRGRYSAFQLLSPIDLHDQQRDVKGKVCYGLAAFYGLWVIDECHNFIGGGFALFDQNVVKCFYPTPSKETNKLIMALSVGIGVLCSMLFVAFPTKHNGIDFPLSAH</sequence>
<dbReference type="GO" id="GO:0005737">
    <property type="term" value="C:cytoplasm"/>
    <property type="evidence" value="ECO:0007669"/>
    <property type="project" value="UniProtKB-ARBA"/>
</dbReference>
<comment type="similarity">
    <text evidence="2">Belongs to the plant DMP1 protein family.</text>
</comment>
<dbReference type="PANTHER" id="PTHR31621">
    <property type="entry name" value="PROTEIN DMP3"/>
    <property type="match status" value="1"/>
</dbReference>
<protein>
    <submittedName>
        <fullName evidence="7">Uncharacterized protein</fullName>
    </submittedName>
</protein>
<gene>
    <name evidence="7" type="ORF">HHK36_001816</name>
</gene>
<dbReference type="Proteomes" id="UP000655225">
    <property type="component" value="Unassembled WGS sequence"/>
</dbReference>
<evidence type="ECO:0000313" key="7">
    <source>
        <dbReference type="EMBL" id="KAF8413822.1"/>
    </source>
</evidence>
<reference evidence="7 8" key="1">
    <citation type="submission" date="2020-04" db="EMBL/GenBank/DDBJ databases">
        <title>Plant Genome Project.</title>
        <authorList>
            <person name="Zhang R.-G."/>
        </authorList>
    </citation>
    <scope>NUCLEOTIDE SEQUENCE [LARGE SCALE GENOMIC DNA]</scope>
    <source>
        <strain evidence="7">YNK0</strain>
        <tissue evidence="7">Leaf</tissue>
    </source>
</reference>
<comment type="subcellular location">
    <subcellularLocation>
        <location evidence="1">Membrane</location>
        <topology evidence="1">Multi-pass membrane protein</topology>
    </subcellularLocation>
</comment>
<evidence type="ECO:0000256" key="3">
    <source>
        <dbReference type="ARBA" id="ARBA00022692"/>
    </source>
</evidence>
<dbReference type="EMBL" id="JABCRI010000001">
    <property type="protein sequence ID" value="KAF8413822.1"/>
    <property type="molecule type" value="Genomic_DNA"/>
</dbReference>
<evidence type="ECO:0000256" key="6">
    <source>
        <dbReference type="SAM" id="Phobius"/>
    </source>
</evidence>
<dbReference type="PANTHER" id="PTHR31621:SF0">
    <property type="entry name" value="PROTEIN DMP6"/>
    <property type="match status" value="1"/>
</dbReference>
<organism evidence="7 8">
    <name type="scientific">Tetracentron sinense</name>
    <name type="common">Spur-leaf</name>
    <dbReference type="NCBI Taxonomy" id="13715"/>
    <lineage>
        <taxon>Eukaryota</taxon>
        <taxon>Viridiplantae</taxon>
        <taxon>Streptophyta</taxon>
        <taxon>Embryophyta</taxon>
        <taxon>Tracheophyta</taxon>
        <taxon>Spermatophyta</taxon>
        <taxon>Magnoliopsida</taxon>
        <taxon>Trochodendrales</taxon>
        <taxon>Trochodendraceae</taxon>
        <taxon>Tetracentron</taxon>
    </lineage>
</organism>
<comment type="caution">
    <text evidence="7">The sequence shown here is derived from an EMBL/GenBank/DDBJ whole genome shotgun (WGS) entry which is preliminary data.</text>
</comment>
<keyword evidence="3 6" id="KW-0812">Transmembrane</keyword>
<dbReference type="AlphaFoldDB" id="A0A835DVC6"/>
<evidence type="ECO:0000313" key="8">
    <source>
        <dbReference type="Proteomes" id="UP000655225"/>
    </source>
</evidence>
<keyword evidence="8" id="KW-1185">Reference proteome</keyword>
<keyword evidence="5 6" id="KW-0472">Membrane</keyword>
<dbReference type="Pfam" id="PF05078">
    <property type="entry name" value="DUF679"/>
    <property type="match status" value="1"/>
</dbReference>
<dbReference type="InterPro" id="IPR007770">
    <property type="entry name" value="DMP"/>
</dbReference>
<evidence type="ECO:0000256" key="4">
    <source>
        <dbReference type="ARBA" id="ARBA00022989"/>
    </source>
</evidence>
<dbReference type="GO" id="GO:0010256">
    <property type="term" value="P:endomembrane system organization"/>
    <property type="evidence" value="ECO:0007669"/>
    <property type="project" value="TreeGrafter"/>
</dbReference>
<dbReference type="OrthoDB" id="525686at2759"/>
<feature type="transmembrane region" description="Helical" evidence="6">
    <location>
        <begin position="120"/>
        <end position="139"/>
    </location>
</feature>
<dbReference type="GO" id="GO:0016020">
    <property type="term" value="C:membrane"/>
    <property type="evidence" value="ECO:0007669"/>
    <property type="project" value="UniProtKB-SubCell"/>
</dbReference>